<reference evidence="2" key="1">
    <citation type="journal article" date="2010" name="Nat. Biotechnol.">
        <title>Draft genome sequence of the oilseed species Ricinus communis.</title>
        <authorList>
            <person name="Chan A.P."/>
            <person name="Crabtree J."/>
            <person name="Zhao Q."/>
            <person name="Lorenzi H."/>
            <person name="Orvis J."/>
            <person name="Puiu D."/>
            <person name="Melake-Berhan A."/>
            <person name="Jones K.M."/>
            <person name="Redman J."/>
            <person name="Chen G."/>
            <person name="Cahoon E.B."/>
            <person name="Gedil M."/>
            <person name="Stanke M."/>
            <person name="Haas B.J."/>
            <person name="Wortman J.R."/>
            <person name="Fraser-Liggett C.M."/>
            <person name="Ravel J."/>
            <person name="Rabinowicz P.D."/>
        </authorList>
    </citation>
    <scope>NUCLEOTIDE SEQUENCE [LARGE SCALE GENOMIC DNA]</scope>
    <source>
        <strain evidence="2">cv. Hale</strain>
    </source>
</reference>
<accession>B9TDC9</accession>
<evidence type="ECO:0000313" key="1">
    <source>
        <dbReference type="EMBL" id="EEF26134.1"/>
    </source>
</evidence>
<organism evidence="1 2">
    <name type="scientific">Ricinus communis</name>
    <name type="common">Castor bean</name>
    <dbReference type="NCBI Taxonomy" id="3988"/>
    <lineage>
        <taxon>Eukaryota</taxon>
        <taxon>Viridiplantae</taxon>
        <taxon>Streptophyta</taxon>
        <taxon>Embryophyta</taxon>
        <taxon>Tracheophyta</taxon>
        <taxon>Spermatophyta</taxon>
        <taxon>Magnoliopsida</taxon>
        <taxon>eudicotyledons</taxon>
        <taxon>Gunneridae</taxon>
        <taxon>Pentapetalae</taxon>
        <taxon>rosids</taxon>
        <taxon>fabids</taxon>
        <taxon>Malpighiales</taxon>
        <taxon>Euphorbiaceae</taxon>
        <taxon>Acalyphoideae</taxon>
        <taxon>Acalypheae</taxon>
        <taxon>Ricinus</taxon>
    </lineage>
</organism>
<protein>
    <submittedName>
        <fullName evidence="1">Uncharacterized protein</fullName>
    </submittedName>
</protein>
<dbReference type="EMBL" id="EQ978115">
    <property type="protein sequence ID" value="EEF26134.1"/>
    <property type="molecule type" value="Genomic_DNA"/>
</dbReference>
<evidence type="ECO:0000313" key="2">
    <source>
        <dbReference type="Proteomes" id="UP000008311"/>
    </source>
</evidence>
<gene>
    <name evidence="1" type="ORF">RCOM_1849760</name>
</gene>
<name>B9TDC9_RICCO</name>
<dbReference type="AlphaFoldDB" id="B9TDC9"/>
<keyword evidence="2" id="KW-1185">Reference proteome</keyword>
<proteinExistence type="predicted"/>
<dbReference type="InParanoid" id="B9TDC9"/>
<sequence length="214" mass="22295">MTKPKTLTLSVKKPAARASAAPLVVPKTTLSYVIDNEEAASKVTVVKKKTRLSAAAEAALADVQSAEVADAPAKTVKVARKSAAAAVADEAPAVTVKAAPKSKLVKAKAEPAPVIVTTSPTAPAVSQVTDAAALAAIDTSGYLLPGVKVPGRRGRKPSEFTPENDEVAALNAVERAELKPCPRPASARPRAATCWAWTRRPAPRKWKTPRPDQT</sequence>
<dbReference type="Proteomes" id="UP000008311">
    <property type="component" value="Unassembled WGS sequence"/>
</dbReference>